<keyword evidence="9" id="KW-1185">Reference proteome</keyword>
<evidence type="ECO:0000256" key="4">
    <source>
        <dbReference type="ARBA" id="ARBA00022917"/>
    </source>
</evidence>
<dbReference type="RefSeq" id="WP_086488490.1">
    <property type="nucleotide sequence ID" value="NZ_MSLT01000018.1"/>
</dbReference>
<dbReference type="GO" id="GO:0003746">
    <property type="term" value="F:translation elongation factor activity"/>
    <property type="evidence" value="ECO:0007669"/>
    <property type="project" value="UniProtKB-KW"/>
</dbReference>
<dbReference type="GO" id="GO:0097216">
    <property type="term" value="F:guanosine tetraphosphate binding"/>
    <property type="evidence" value="ECO:0007669"/>
    <property type="project" value="UniProtKB-ARBA"/>
</dbReference>
<dbReference type="InterPro" id="IPR027417">
    <property type="entry name" value="P-loop_NTPase"/>
</dbReference>
<dbReference type="InterPro" id="IPR035649">
    <property type="entry name" value="EFG_V"/>
</dbReference>
<keyword evidence="3 8" id="KW-0251">Elongation factor</keyword>
<dbReference type="EMBL" id="MSLT01000018">
    <property type="protein sequence ID" value="OUD13044.1"/>
    <property type="molecule type" value="Genomic_DNA"/>
</dbReference>
<dbReference type="NCBIfam" id="NF009891">
    <property type="entry name" value="PRK13351.1-1"/>
    <property type="match status" value="1"/>
</dbReference>
<keyword evidence="2" id="KW-0547">Nucleotide-binding</keyword>
<dbReference type="SUPFAM" id="SSF54980">
    <property type="entry name" value="EF-G C-terminal domain-like"/>
    <property type="match status" value="2"/>
</dbReference>
<evidence type="ECO:0000313" key="8">
    <source>
        <dbReference type="EMBL" id="OUD13044.1"/>
    </source>
</evidence>
<dbReference type="Pfam" id="PF22042">
    <property type="entry name" value="EF-G_D2"/>
    <property type="match status" value="1"/>
</dbReference>
<evidence type="ECO:0000259" key="7">
    <source>
        <dbReference type="PROSITE" id="PS51722"/>
    </source>
</evidence>
<dbReference type="GO" id="GO:0032790">
    <property type="term" value="P:ribosome disassembly"/>
    <property type="evidence" value="ECO:0007669"/>
    <property type="project" value="TreeGrafter"/>
</dbReference>
<gene>
    <name evidence="8" type="primary">fusA</name>
    <name evidence="8" type="ORF">TPSD3_10340</name>
</gene>
<protein>
    <recommendedName>
        <fullName evidence="1">Elongation factor G</fullName>
    </recommendedName>
</protein>
<dbReference type="PANTHER" id="PTHR43261">
    <property type="entry name" value="TRANSLATION ELONGATION FACTOR G-RELATED"/>
    <property type="match status" value="1"/>
</dbReference>
<dbReference type="InterPro" id="IPR020568">
    <property type="entry name" value="Ribosomal_Su5_D2-typ_SF"/>
</dbReference>
<dbReference type="NCBIfam" id="NF009381">
    <property type="entry name" value="PRK12740.1-5"/>
    <property type="match status" value="1"/>
</dbReference>
<dbReference type="Gene3D" id="3.30.70.870">
    <property type="entry name" value="Elongation Factor G (Translational Gtpase), domain 3"/>
    <property type="match status" value="1"/>
</dbReference>
<dbReference type="CDD" id="cd04170">
    <property type="entry name" value="EF-G_bact"/>
    <property type="match status" value="1"/>
</dbReference>
<proteinExistence type="predicted"/>
<comment type="function">
    <text evidence="6">Catalyzes the GTP-dependent ribosomal translocation step during translation elongation. During this step, the ribosome changes from the pre-translocational (PRE) to the post-translocational (POST) state as the newly formed A-site-bound peptidyl-tRNA and P-site-bound deacylated tRNA move to the P and E sites, respectively. Catalyzes the coordinated movement of the two tRNA molecules, the mRNA and conformational changes in the ribosome.</text>
</comment>
<evidence type="ECO:0000256" key="5">
    <source>
        <dbReference type="ARBA" id="ARBA00023134"/>
    </source>
</evidence>
<evidence type="ECO:0000256" key="6">
    <source>
        <dbReference type="ARBA" id="ARBA00024731"/>
    </source>
</evidence>
<organism evidence="8 9">
    <name type="scientific">Thioflexithrix psekupsensis</name>
    <dbReference type="NCBI Taxonomy" id="1570016"/>
    <lineage>
        <taxon>Bacteria</taxon>
        <taxon>Pseudomonadati</taxon>
        <taxon>Pseudomonadota</taxon>
        <taxon>Gammaproteobacteria</taxon>
        <taxon>Thiotrichales</taxon>
        <taxon>Thioflexithrix</taxon>
    </lineage>
</organism>
<dbReference type="Pfam" id="PF00679">
    <property type="entry name" value="EFG_C"/>
    <property type="match status" value="1"/>
</dbReference>
<dbReference type="InterPro" id="IPR041095">
    <property type="entry name" value="EFG_II"/>
</dbReference>
<dbReference type="CDD" id="cd16262">
    <property type="entry name" value="EFG_III"/>
    <property type="match status" value="1"/>
</dbReference>
<dbReference type="PROSITE" id="PS51722">
    <property type="entry name" value="G_TR_2"/>
    <property type="match status" value="1"/>
</dbReference>
<dbReference type="Gene3D" id="2.40.30.10">
    <property type="entry name" value="Translation factors"/>
    <property type="match status" value="1"/>
</dbReference>
<dbReference type="InterPro" id="IPR035647">
    <property type="entry name" value="EFG_III/V"/>
</dbReference>
<dbReference type="FunFam" id="3.30.70.240:FF:000001">
    <property type="entry name" value="Elongation factor G"/>
    <property type="match status" value="1"/>
</dbReference>
<dbReference type="Proteomes" id="UP000194798">
    <property type="component" value="Unassembled WGS sequence"/>
</dbReference>
<dbReference type="SMART" id="SM00838">
    <property type="entry name" value="EFG_C"/>
    <property type="match status" value="1"/>
</dbReference>
<evidence type="ECO:0000256" key="1">
    <source>
        <dbReference type="ARBA" id="ARBA00017872"/>
    </source>
</evidence>
<dbReference type="PANTHER" id="PTHR43261:SF6">
    <property type="entry name" value="ELONGATION FACTOR G-LIKE PROTEIN"/>
    <property type="match status" value="1"/>
</dbReference>
<dbReference type="Pfam" id="PF03764">
    <property type="entry name" value="EFG_IV"/>
    <property type="match status" value="1"/>
</dbReference>
<dbReference type="SMART" id="SM00889">
    <property type="entry name" value="EFG_IV"/>
    <property type="match status" value="1"/>
</dbReference>
<dbReference type="CDD" id="cd01434">
    <property type="entry name" value="EFG_mtEFG1_IV"/>
    <property type="match status" value="1"/>
</dbReference>
<dbReference type="AlphaFoldDB" id="A0A251X6N0"/>
<dbReference type="GO" id="GO:0003924">
    <property type="term" value="F:GTPase activity"/>
    <property type="evidence" value="ECO:0007669"/>
    <property type="project" value="InterPro"/>
</dbReference>
<feature type="domain" description="Tr-type G" evidence="7">
    <location>
        <begin position="7"/>
        <end position="263"/>
    </location>
</feature>
<comment type="caution">
    <text evidence="8">The sequence shown here is derived from an EMBL/GenBank/DDBJ whole genome shotgun (WGS) entry which is preliminary data.</text>
</comment>
<dbReference type="InterPro" id="IPR009022">
    <property type="entry name" value="EFG_III"/>
</dbReference>
<accession>A0A251X6N0</accession>
<dbReference type="Gene3D" id="3.30.230.10">
    <property type="match status" value="1"/>
</dbReference>
<evidence type="ECO:0000256" key="3">
    <source>
        <dbReference type="ARBA" id="ARBA00022768"/>
    </source>
</evidence>
<dbReference type="Pfam" id="PF14492">
    <property type="entry name" value="EFG_III"/>
    <property type="match status" value="1"/>
</dbReference>
<dbReference type="InterPro" id="IPR000795">
    <property type="entry name" value="T_Tr_GTP-bd_dom"/>
</dbReference>
<keyword evidence="5" id="KW-0342">GTP-binding</keyword>
<reference evidence="8 9" key="1">
    <citation type="submission" date="2016-12" db="EMBL/GenBank/DDBJ databases">
        <title>Thioflexothrix psekupsii D3 genome sequencing and assembly.</title>
        <authorList>
            <person name="Fomenkov A."/>
            <person name="Vincze T."/>
            <person name="Grabovich M."/>
            <person name="Anton B.P."/>
            <person name="Dubinina G."/>
            <person name="Orlova M."/>
            <person name="Belousova E."/>
            <person name="Roberts R.J."/>
        </authorList>
    </citation>
    <scope>NUCLEOTIDE SEQUENCE [LARGE SCALE GENOMIC DNA]</scope>
    <source>
        <strain evidence="8">D3</strain>
    </source>
</reference>
<dbReference type="InterPro" id="IPR009000">
    <property type="entry name" value="Transl_B-barrel_sf"/>
</dbReference>
<dbReference type="InterPro" id="IPR053905">
    <property type="entry name" value="EF-G-like_DII"/>
</dbReference>
<dbReference type="FunFam" id="3.30.230.10:FF:000003">
    <property type="entry name" value="Elongation factor G"/>
    <property type="match status" value="1"/>
</dbReference>
<dbReference type="InterPro" id="IPR047872">
    <property type="entry name" value="EFG_IV"/>
</dbReference>
<name>A0A251X6N0_9GAMM</name>
<dbReference type="CDD" id="cd03713">
    <property type="entry name" value="EFG_mtEFG_C"/>
    <property type="match status" value="1"/>
</dbReference>
<dbReference type="Gene3D" id="3.30.70.240">
    <property type="match status" value="1"/>
</dbReference>
<dbReference type="InterPro" id="IPR000640">
    <property type="entry name" value="EFG_V-like"/>
</dbReference>
<dbReference type="GO" id="GO:0005525">
    <property type="term" value="F:GTP binding"/>
    <property type="evidence" value="ECO:0007669"/>
    <property type="project" value="UniProtKB-KW"/>
</dbReference>
<dbReference type="SUPFAM" id="SSF50447">
    <property type="entry name" value="Translation proteins"/>
    <property type="match status" value="1"/>
</dbReference>
<dbReference type="Pfam" id="PF00009">
    <property type="entry name" value="GTP_EFTU"/>
    <property type="match status" value="1"/>
</dbReference>
<dbReference type="OrthoDB" id="9804431at2"/>
<evidence type="ECO:0000313" key="9">
    <source>
        <dbReference type="Proteomes" id="UP000194798"/>
    </source>
</evidence>
<dbReference type="InterPro" id="IPR005517">
    <property type="entry name" value="Transl_elong_EFG/EF2_IV"/>
</dbReference>
<dbReference type="Gene3D" id="3.40.50.300">
    <property type="entry name" value="P-loop containing nucleotide triphosphate hydrolases"/>
    <property type="match status" value="1"/>
</dbReference>
<dbReference type="SUPFAM" id="SSF54211">
    <property type="entry name" value="Ribosomal protein S5 domain 2-like"/>
    <property type="match status" value="1"/>
</dbReference>
<keyword evidence="4" id="KW-0648">Protein biosynthesis</keyword>
<evidence type="ECO:0000256" key="2">
    <source>
        <dbReference type="ARBA" id="ARBA00022741"/>
    </source>
</evidence>
<dbReference type="SUPFAM" id="SSF52540">
    <property type="entry name" value="P-loop containing nucleoside triphosphate hydrolases"/>
    <property type="match status" value="1"/>
</dbReference>
<sequence>MPHYTTEAICNLALVGQTGAGKTTLVEKILQQAQVINNAGNIAAGNTVCDFDPLEKTYQHSLNASIVSFDYHDRHINLIDTPGTPDLIGHAFGVFPAVETVAVVINAATGVEMLTRRFLKRTAEQKLCRLIIVNRIDAENVHLEELVAQLRDTFGAECLPINLPANQANQVVDCFFNPAGESDFSSVAQAHTAIIDQVVEVDEELMALYLEQGQELTPEQLHAPFEKALREGHLIPVCFVSAKTGAGIPELLDLLVKLMPNPLEGNPRPFLRGEGASAEPFAVVSDPDKHVVAHVFKVSADPYMGKIGLFRIHQGTITKDSQLFIGDARKPFKVNHLFKLQGKQQIEMARGIPGDICAVAKVDNLFFDAVLHDSHEEDYLHLMPQTLPRPMYGLAVTPKRQGDEQKVSQTLQRLVEEDPCLRLEHHVALNETVLFGMGDLHLRLLLERMQQQYNIEVNTSIPKIPYRETISQAAEGHHRHKKQTGGAGQFGEVFLRIEPLERGQGFEFVDAITGGAIPGQFVPAVEKGVQQVMDSGAIAGYAMQDIRVTVYDGKYHPVDSKEIAFVSAGKKAFLAAILQAKPLILEPIVTLEVNVPQSAMGSITGDLATKRGRILGSEMQGEDTMIVRAEVPLSELSHYSTELKSVTGGHGHYSMELSHYEPVPHNVQQQLMSAYKPVDHEE</sequence>
<dbReference type="InterPro" id="IPR014721">
    <property type="entry name" value="Ribsml_uS5_D2-typ_fold_subgr"/>
</dbReference>